<evidence type="ECO:0000256" key="4">
    <source>
        <dbReference type="ARBA" id="ARBA00022741"/>
    </source>
</evidence>
<evidence type="ECO:0000256" key="3">
    <source>
        <dbReference type="ARBA" id="ARBA00022628"/>
    </source>
</evidence>
<evidence type="ECO:0000256" key="9">
    <source>
        <dbReference type="RuleBase" id="RU364064"/>
    </source>
</evidence>
<comment type="similarity">
    <text evidence="2 9">Belongs to the ribonucleoside diphosphate reductase class-2 family.</text>
</comment>
<comment type="cofactor">
    <cofactor evidence="1 9">
        <name>adenosylcob(III)alamin</name>
        <dbReference type="ChEBI" id="CHEBI:18408"/>
    </cofactor>
</comment>
<dbReference type="Pfam" id="PF02867">
    <property type="entry name" value="Ribonuc_red_lgC"/>
    <property type="match status" value="2"/>
</dbReference>
<comment type="function">
    <text evidence="9">Catalyzes the reduction of ribonucleotides to deoxyribonucleotides. May function to provide a pool of deoxyribonucleotide precursors for DNA repair during oxygen limitation and/or for immediate growth after restoration of oxygen.</text>
</comment>
<keyword evidence="9" id="KW-0237">DNA synthesis</keyword>
<feature type="domain" description="Ribonucleotide reductase large subunit N-terminal" evidence="10">
    <location>
        <begin position="74"/>
        <end position="140"/>
    </location>
</feature>
<evidence type="ECO:0000313" key="13">
    <source>
        <dbReference type="Proteomes" id="UP000010469"/>
    </source>
</evidence>
<dbReference type="KEGG" id="clg:Calag_1219"/>
<dbReference type="Gene3D" id="3.20.70.20">
    <property type="match status" value="2"/>
</dbReference>
<gene>
    <name evidence="12" type="ordered locus">Calag_1219</name>
</gene>
<reference evidence="13" key="1">
    <citation type="submission" date="2012-03" db="EMBL/GenBank/DDBJ databases">
        <title>Complete genome of Caldisphaera lagunensis DSM 15908.</title>
        <authorList>
            <person name="Lucas S."/>
            <person name="Copeland A."/>
            <person name="Lapidus A."/>
            <person name="Glavina del Rio T."/>
            <person name="Dalin E."/>
            <person name="Tice H."/>
            <person name="Bruce D."/>
            <person name="Goodwin L."/>
            <person name="Pitluck S."/>
            <person name="Peters L."/>
            <person name="Mikhailova N."/>
            <person name="Teshima H."/>
            <person name="Kyrpides N."/>
            <person name="Mavromatis K."/>
            <person name="Ivanova N."/>
            <person name="Brettin T."/>
            <person name="Detter J.C."/>
            <person name="Han C."/>
            <person name="Larimer F."/>
            <person name="Land M."/>
            <person name="Hauser L."/>
            <person name="Markowitz V."/>
            <person name="Cheng J.-F."/>
            <person name="Hugenholtz P."/>
            <person name="Woyke T."/>
            <person name="Wu D."/>
            <person name="Spring S."/>
            <person name="Schroeder M."/>
            <person name="Brambilla E."/>
            <person name="Klenk H.-P."/>
            <person name="Eisen J.A."/>
        </authorList>
    </citation>
    <scope>NUCLEOTIDE SEQUENCE [LARGE SCALE GENOMIC DNA]</scope>
    <source>
        <strain evidence="13">DSM 15908 / JCM 11604 / IC-154</strain>
    </source>
</reference>
<feature type="domain" description="Ribonucleotide reductase large subunit C-terminal" evidence="11">
    <location>
        <begin position="150"/>
        <end position="241"/>
    </location>
</feature>
<keyword evidence="13" id="KW-1185">Reference proteome</keyword>
<evidence type="ECO:0000256" key="2">
    <source>
        <dbReference type="ARBA" id="ARBA00007405"/>
    </source>
</evidence>
<evidence type="ECO:0000256" key="1">
    <source>
        <dbReference type="ARBA" id="ARBA00001922"/>
    </source>
</evidence>
<keyword evidence="4 9" id="KW-0547">Nucleotide-binding</keyword>
<dbReference type="GO" id="GO:0005524">
    <property type="term" value="F:ATP binding"/>
    <property type="evidence" value="ECO:0007669"/>
    <property type="project" value="InterPro"/>
</dbReference>
<accession>L0AAJ5</accession>
<dbReference type="AlphaFoldDB" id="L0AAJ5"/>
<keyword evidence="5 9" id="KW-0560">Oxidoreductase</keyword>
<dbReference type="STRING" id="1056495.Calag_1219"/>
<comment type="catalytic activity">
    <reaction evidence="8 9">
        <text>a 2'-deoxyribonucleoside 5'-diphosphate + [thioredoxin]-disulfide + H2O = a ribonucleoside 5'-diphosphate + [thioredoxin]-dithiol</text>
        <dbReference type="Rhea" id="RHEA:23252"/>
        <dbReference type="Rhea" id="RHEA-COMP:10698"/>
        <dbReference type="Rhea" id="RHEA-COMP:10700"/>
        <dbReference type="ChEBI" id="CHEBI:15377"/>
        <dbReference type="ChEBI" id="CHEBI:29950"/>
        <dbReference type="ChEBI" id="CHEBI:50058"/>
        <dbReference type="ChEBI" id="CHEBI:57930"/>
        <dbReference type="ChEBI" id="CHEBI:73316"/>
        <dbReference type="EC" id="1.17.4.1"/>
    </reaction>
</comment>
<sequence>MTTNEAKQLELIKESTFKPEIEIEARKLLLKEIYEGVLKEYNKRAPNGGLLADLPQCVKDYIEGKREEPCDDDMKFTYNAIKVLQSRYMVKSQLMNPLETPSMVMRRVAEGFSSRSDKEKLYDLLINGKFMFNSPTLFNMFSDGAKGALSACYVTPVFDSMEGILDGVKVQALTFKYGGGQGFSFSELRPRGDIVAGTSGVASGPLSFMRLYDVATDVVKQGGKRRGANMGILHVWHPDIYNPKYDSWQALSNTLPPQIRAFIKAVKDAFDQIEKDDLYEINPILKEMAERLSKEGYYMPEDAGFIQSKKSPMQDTFLTNFNISVGVNDAFMNSVLNNEDWWMVNPKYSSDSNDIYRIHYSVSMKTGLGRLGKLIEENKWLLDNPYLNIYEDVFEKSKSLALRDLEEAMKLSNKKLDLNERNTKTWKINSRILWEEIIKSAWEGGDPGLIFVDNHNKYNPTPWLGVVTATNPCGEQHLYPFESCNLGSIDLNKYVDENNKFDLRSFFNDIHIIVDSMDAVIDLNKHPDKRQTLINSITRKIGLGIMGLANALAKLNYPYDSDEAVAFTLIISSAIEVFAWKRSWELGAKLGSAPVFECKRWDWKEMKCIEKADVNETIKLHTPALLKANEVMSIKDGFIKVKYHDVKIPADVSKRMVGETAKRVEEDGTINLIKEDAFYKVLNDVFGISKEDINNYLENFSINNEKSLLINALFKPAETWNKLIEYGKSIGAKAPRNSVVNTVAPTGTISIISGTSSGIEPYFALVYLRRVAIGEFWETISIFRDKVLEIAKKYNLSFDFLDNLFKIISSHKGSIRWALNDIENYIVSMSTEEKEGNKIITKNNYKELLEEIRELAKLFPTSMDFDLWYHLSHQIASQIYTDQAISKTINLPSDAKIDDVYTTYFVAWLGGLKGVTIYRDESKGIQVIYFGGEAKNILIEPIKKKTKSRMAIVKKEMKVTDVESDRKISQLFGISKDSTKGVVSLRPDENSTCKTCDL</sequence>
<dbReference type="EC" id="1.17.4.1" evidence="9"/>
<keyword evidence="6" id="KW-1015">Disulfide bond</keyword>
<dbReference type="GeneID" id="14212479"/>
<evidence type="ECO:0000259" key="11">
    <source>
        <dbReference type="Pfam" id="PF02867"/>
    </source>
</evidence>
<evidence type="ECO:0000256" key="8">
    <source>
        <dbReference type="ARBA" id="ARBA00047754"/>
    </source>
</evidence>
<dbReference type="PANTHER" id="PTHR43371:SF1">
    <property type="entry name" value="RIBONUCLEOSIDE-DIPHOSPHATE REDUCTASE"/>
    <property type="match status" value="1"/>
</dbReference>
<dbReference type="Proteomes" id="UP000010469">
    <property type="component" value="Chromosome"/>
</dbReference>
<dbReference type="InterPro" id="IPR013509">
    <property type="entry name" value="RNR_lsu_N"/>
</dbReference>
<dbReference type="PRINTS" id="PR01183">
    <property type="entry name" value="RIBORDTASEM1"/>
</dbReference>
<dbReference type="InParanoid" id="L0AAJ5"/>
<dbReference type="SUPFAM" id="SSF51998">
    <property type="entry name" value="PFL-like glycyl radical enzymes"/>
    <property type="match status" value="1"/>
</dbReference>
<keyword evidence="3 9" id="KW-0846">Cobalamin</keyword>
<dbReference type="Pfam" id="PF00317">
    <property type="entry name" value="Ribonuc_red_lgN"/>
    <property type="match status" value="1"/>
</dbReference>
<name>L0AAJ5_CALLD</name>
<dbReference type="OrthoDB" id="6188at2157"/>
<dbReference type="HOGENOM" id="CLU_000404_2_1_2"/>
<protein>
    <recommendedName>
        <fullName evidence="9">Vitamin B12-dependent ribonucleotide reductase</fullName>
        <ecNumber evidence="9">1.17.4.1</ecNumber>
    </recommendedName>
</protein>
<dbReference type="InterPro" id="IPR050862">
    <property type="entry name" value="RdRp_reductase_class-2"/>
</dbReference>
<feature type="domain" description="Ribonucleotide reductase large subunit C-terminal" evidence="11">
    <location>
        <begin position="305"/>
        <end position="918"/>
    </location>
</feature>
<dbReference type="GO" id="GO:0009263">
    <property type="term" value="P:deoxyribonucleotide biosynthetic process"/>
    <property type="evidence" value="ECO:0007669"/>
    <property type="project" value="InterPro"/>
</dbReference>
<dbReference type="GO" id="GO:0071897">
    <property type="term" value="P:DNA biosynthetic process"/>
    <property type="evidence" value="ECO:0007669"/>
    <property type="project" value="UniProtKB-KW"/>
</dbReference>
<evidence type="ECO:0000256" key="6">
    <source>
        <dbReference type="ARBA" id="ARBA00023157"/>
    </source>
</evidence>
<dbReference type="FunCoup" id="L0AAJ5">
    <property type="interactions" value="151"/>
</dbReference>
<proteinExistence type="inferred from homology"/>
<evidence type="ECO:0000256" key="7">
    <source>
        <dbReference type="ARBA" id="ARBA00023285"/>
    </source>
</evidence>
<dbReference type="EMBL" id="CP003378">
    <property type="protein sequence ID" value="AFZ70938.1"/>
    <property type="molecule type" value="Genomic_DNA"/>
</dbReference>
<dbReference type="RefSeq" id="WP_015232835.1">
    <property type="nucleotide sequence ID" value="NC_019791.1"/>
</dbReference>
<dbReference type="InterPro" id="IPR013344">
    <property type="entry name" value="RNR_NrdJ/NrdZ"/>
</dbReference>
<dbReference type="eggNOG" id="arCOG04276">
    <property type="taxonomic scope" value="Archaea"/>
</dbReference>
<evidence type="ECO:0000259" key="10">
    <source>
        <dbReference type="Pfam" id="PF00317"/>
    </source>
</evidence>
<dbReference type="PANTHER" id="PTHR43371">
    <property type="entry name" value="VITAMIN B12-DEPENDENT RIBONUCLEOTIDE REDUCTASE"/>
    <property type="match status" value="1"/>
</dbReference>
<dbReference type="CDD" id="cd02888">
    <property type="entry name" value="RNR_II_dimer"/>
    <property type="match status" value="1"/>
</dbReference>
<evidence type="ECO:0000313" key="12">
    <source>
        <dbReference type="EMBL" id="AFZ70938.1"/>
    </source>
</evidence>
<keyword evidence="7 9" id="KW-0170">Cobalt</keyword>
<organism evidence="12 13">
    <name type="scientific">Caldisphaera lagunensis (strain DSM 15908 / JCM 11604 / ANMR 0165 / IC-154)</name>
    <dbReference type="NCBI Taxonomy" id="1056495"/>
    <lineage>
        <taxon>Archaea</taxon>
        <taxon>Thermoproteota</taxon>
        <taxon>Thermoprotei</taxon>
        <taxon>Acidilobales</taxon>
        <taxon>Caldisphaeraceae</taxon>
        <taxon>Caldisphaera</taxon>
    </lineage>
</organism>
<dbReference type="InterPro" id="IPR000788">
    <property type="entry name" value="RNR_lg_C"/>
</dbReference>
<dbReference type="GO" id="GO:0004748">
    <property type="term" value="F:ribonucleoside-diphosphate reductase activity, thioredoxin disulfide as acceptor"/>
    <property type="evidence" value="ECO:0007669"/>
    <property type="project" value="UniProtKB-EC"/>
</dbReference>
<evidence type="ECO:0000256" key="5">
    <source>
        <dbReference type="ARBA" id="ARBA00023002"/>
    </source>
</evidence>
<dbReference type="GO" id="GO:0031419">
    <property type="term" value="F:cobalamin binding"/>
    <property type="evidence" value="ECO:0007669"/>
    <property type="project" value="UniProtKB-KW"/>
</dbReference>
<dbReference type="NCBIfam" id="TIGR02504">
    <property type="entry name" value="NrdJ_Z"/>
    <property type="match status" value="1"/>
</dbReference>